<protein>
    <recommendedName>
        <fullName evidence="4">Lipoprotein</fullName>
    </recommendedName>
</protein>
<dbReference type="RefSeq" id="WP_175383107.1">
    <property type="nucleotide sequence ID" value="NZ_CBCRYD010000003.1"/>
</dbReference>
<dbReference type="GeneID" id="97133856"/>
<gene>
    <name evidence="2" type="ORF">HP548_24195</name>
</gene>
<dbReference type="Proteomes" id="UP000577724">
    <property type="component" value="Unassembled WGS sequence"/>
</dbReference>
<name>A0ABX2MT07_9BACL</name>
<organism evidence="2 3">
    <name type="scientific">Paenibacillus taichungensis</name>
    <dbReference type="NCBI Taxonomy" id="484184"/>
    <lineage>
        <taxon>Bacteria</taxon>
        <taxon>Bacillati</taxon>
        <taxon>Bacillota</taxon>
        <taxon>Bacilli</taxon>
        <taxon>Bacillales</taxon>
        <taxon>Paenibacillaceae</taxon>
        <taxon>Paenibacillus</taxon>
    </lineage>
</organism>
<accession>A0ABX2MT07</accession>
<feature type="chain" id="PRO_5045107269" description="Lipoprotein" evidence="1">
    <location>
        <begin position="26"/>
        <end position="193"/>
    </location>
</feature>
<evidence type="ECO:0000313" key="2">
    <source>
        <dbReference type="EMBL" id="NUU57189.1"/>
    </source>
</evidence>
<sequence length="193" mass="21897">MKNLSCGILSLCVIGALVLSTCGKADDNYSLSNSEKPSNITSEAPSTNITPTNIESLIEPAEIEEIKDITGAEFKKGVYINFEKYKSNFFDEKIISMLNNNLESIVENNEEKFKQNLNNKSLKSIREGFYYKNTADQFMFYELDLLEKLDHPEQISVGVRFVRKSSDGSIENQGITYFFTKNKKGEWGIENID</sequence>
<keyword evidence="3" id="KW-1185">Reference proteome</keyword>
<evidence type="ECO:0008006" key="4">
    <source>
        <dbReference type="Google" id="ProtNLM"/>
    </source>
</evidence>
<dbReference type="EMBL" id="JABMCC010000118">
    <property type="protein sequence ID" value="NUU57189.1"/>
    <property type="molecule type" value="Genomic_DNA"/>
</dbReference>
<feature type="signal peptide" evidence="1">
    <location>
        <begin position="1"/>
        <end position="25"/>
    </location>
</feature>
<proteinExistence type="predicted"/>
<comment type="caution">
    <text evidence="2">The sequence shown here is derived from an EMBL/GenBank/DDBJ whole genome shotgun (WGS) entry which is preliminary data.</text>
</comment>
<keyword evidence="1" id="KW-0732">Signal</keyword>
<reference evidence="2 3" key="1">
    <citation type="submission" date="2020-05" db="EMBL/GenBank/DDBJ databases">
        <title>Genome Sequencing of Type Strains.</title>
        <authorList>
            <person name="Lemaire J.F."/>
            <person name="Inderbitzin P."/>
            <person name="Gregorio O.A."/>
            <person name="Collins S.B."/>
            <person name="Wespe N."/>
            <person name="Knight-Connoni V."/>
        </authorList>
    </citation>
    <scope>NUCLEOTIDE SEQUENCE [LARGE SCALE GENOMIC DNA]</scope>
    <source>
        <strain evidence="2 3">DSM 19942</strain>
    </source>
</reference>
<evidence type="ECO:0000256" key="1">
    <source>
        <dbReference type="SAM" id="SignalP"/>
    </source>
</evidence>
<evidence type="ECO:0000313" key="3">
    <source>
        <dbReference type="Proteomes" id="UP000577724"/>
    </source>
</evidence>